<sequence length="265" mass="29715">MKFLTVLRLLVFTIVAVTSVSCASIERFESERPAQTAVIDLLEALNEKRSTLDNKQVGYEEESEEYYYDDEEEDEFSGDYGLPMVAFSSKPKDQSAVLNAEKLEDSKRKGLGRKKGKGKKRNPCLKKYKDFCIHGSCQYLKDIKGPSCICDQGYSGERCHLFSLEVRTNGDAYDRTTALAVVAVVLSSLCLTIIGLLLALRFHKQGAYNVENEEKGDRVEILPQNEVAKLNVVRSSGHSVLEEREERPRLFGRSFGGSVKGLTHK</sequence>
<keyword evidence="4" id="KW-0964">Secreted</keyword>
<dbReference type="GO" id="GO:0005615">
    <property type="term" value="C:extracellular space"/>
    <property type="evidence" value="ECO:0007669"/>
    <property type="project" value="TreeGrafter"/>
</dbReference>
<evidence type="ECO:0000256" key="12">
    <source>
        <dbReference type="ARBA" id="ARBA00023157"/>
    </source>
</evidence>
<dbReference type="GO" id="GO:0008201">
    <property type="term" value="F:heparin binding"/>
    <property type="evidence" value="ECO:0007669"/>
    <property type="project" value="UniProtKB-KW"/>
</dbReference>
<dbReference type="EMBL" id="RJVU01021200">
    <property type="protein sequence ID" value="ROL50271.1"/>
    <property type="molecule type" value="Genomic_DNA"/>
</dbReference>
<dbReference type="PROSITE" id="PS50026">
    <property type="entry name" value="EGF_3"/>
    <property type="match status" value="1"/>
</dbReference>
<dbReference type="PROSITE" id="PS00022">
    <property type="entry name" value="EGF_1"/>
    <property type="match status" value="1"/>
</dbReference>
<comment type="caution">
    <text evidence="18">The sequence shown here is derived from an EMBL/GenBank/DDBJ whole genome shotgun (WGS) entry which is preliminary data.</text>
</comment>
<evidence type="ECO:0000256" key="3">
    <source>
        <dbReference type="ARBA" id="ARBA00022475"/>
    </source>
</evidence>
<keyword evidence="9 15" id="KW-1133">Transmembrane helix</keyword>
<dbReference type="PANTHER" id="PTHR10740">
    <property type="entry name" value="TRANSFORMING GROWTH FACTOR ALPHA"/>
    <property type="match status" value="1"/>
</dbReference>
<feature type="transmembrane region" description="Helical" evidence="15">
    <location>
        <begin position="178"/>
        <end position="200"/>
    </location>
</feature>
<evidence type="ECO:0000256" key="6">
    <source>
        <dbReference type="ARBA" id="ARBA00022674"/>
    </source>
</evidence>
<dbReference type="InterPro" id="IPR000742">
    <property type="entry name" value="EGF"/>
</dbReference>
<dbReference type="Gene3D" id="2.10.25.10">
    <property type="entry name" value="Laminin"/>
    <property type="match status" value="1"/>
</dbReference>
<evidence type="ECO:0000259" key="17">
    <source>
        <dbReference type="PROSITE" id="PS50026"/>
    </source>
</evidence>
<keyword evidence="12 14" id="KW-1015">Disulfide bond</keyword>
<dbReference type="PROSITE" id="PS01186">
    <property type="entry name" value="EGF_2"/>
    <property type="match status" value="1"/>
</dbReference>
<evidence type="ECO:0000256" key="9">
    <source>
        <dbReference type="ARBA" id="ARBA00022989"/>
    </source>
</evidence>
<evidence type="ECO:0000256" key="16">
    <source>
        <dbReference type="SAM" id="SignalP"/>
    </source>
</evidence>
<evidence type="ECO:0000256" key="8">
    <source>
        <dbReference type="ARBA" id="ARBA00022729"/>
    </source>
</evidence>
<comment type="caution">
    <text evidence="14">Lacks conserved residue(s) required for the propagation of feature annotation.</text>
</comment>
<evidence type="ECO:0000313" key="18">
    <source>
        <dbReference type="EMBL" id="ROL50271.1"/>
    </source>
</evidence>
<dbReference type="GO" id="GO:0008284">
    <property type="term" value="P:positive regulation of cell population proliferation"/>
    <property type="evidence" value="ECO:0007669"/>
    <property type="project" value="TreeGrafter"/>
</dbReference>
<evidence type="ECO:0000256" key="14">
    <source>
        <dbReference type="PROSITE-ProRule" id="PRU00076"/>
    </source>
</evidence>
<evidence type="ECO:0000256" key="15">
    <source>
        <dbReference type="SAM" id="Phobius"/>
    </source>
</evidence>
<evidence type="ECO:0000256" key="1">
    <source>
        <dbReference type="ARBA" id="ARBA00004239"/>
    </source>
</evidence>
<evidence type="ECO:0000313" key="19">
    <source>
        <dbReference type="Proteomes" id="UP000281406"/>
    </source>
</evidence>
<keyword evidence="11 15" id="KW-0472">Membrane</keyword>
<dbReference type="PROSITE" id="PS51257">
    <property type="entry name" value="PROKAR_LIPOPROTEIN"/>
    <property type="match status" value="1"/>
</dbReference>
<feature type="disulfide bond" evidence="14">
    <location>
        <begin position="150"/>
        <end position="159"/>
    </location>
</feature>
<dbReference type="SUPFAM" id="SSF57196">
    <property type="entry name" value="EGF/Laminin"/>
    <property type="match status" value="1"/>
</dbReference>
<dbReference type="AlphaFoldDB" id="A0A3N0YWE8"/>
<feature type="chain" id="PRO_5018318203" description="Proheparin-binding EGF-like growth factor" evidence="16">
    <location>
        <begin position="23"/>
        <end position="265"/>
    </location>
</feature>
<evidence type="ECO:0000256" key="13">
    <source>
        <dbReference type="ARBA" id="ARBA00040098"/>
    </source>
</evidence>
<keyword evidence="8 16" id="KW-0732">Signal</keyword>
<organism evidence="18 19">
    <name type="scientific">Anabarilius grahami</name>
    <name type="common">Kanglang fish</name>
    <name type="synonym">Barilius grahami</name>
    <dbReference type="NCBI Taxonomy" id="495550"/>
    <lineage>
        <taxon>Eukaryota</taxon>
        <taxon>Metazoa</taxon>
        <taxon>Chordata</taxon>
        <taxon>Craniata</taxon>
        <taxon>Vertebrata</taxon>
        <taxon>Euteleostomi</taxon>
        <taxon>Actinopterygii</taxon>
        <taxon>Neopterygii</taxon>
        <taxon>Teleostei</taxon>
        <taxon>Ostariophysi</taxon>
        <taxon>Cypriniformes</taxon>
        <taxon>Xenocyprididae</taxon>
        <taxon>Xenocypridinae</taxon>
        <taxon>Xenocypridinae incertae sedis</taxon>
        <taxon>Anabarilius</taxon>
    </lineage>
</organism>
<feature type="signal peptide" evidence="16">
    <location>
        <begin position="1"/>
        <end position="22"/>
    </location>
</feature>
<keyword evidence="7 15" id="KW-0812">Transmembrane</keyword>
<evidence type="ECO:0000256" key="2">
    <source>
        <dbReference type="ARBA" id="ARBA00004251"/>
    </source>
</evidence>
<reference evidence="18 19" key="1">
    <citation type="submission" date="2018-10" db="EMBL/GenBank/DDBJ databases">
        <title>Genome assembly for a Yunnan-Guizhou Plateau 3E fish, Anabarilius grahami (Regan), and its evolutionary and genetic applications.</title>
        <authorList>
            <person name="Jiang W."/>
        </authorList>
    </citation>
    <scope>NUCLEOTIDE SEQUENCE [LARGE SCALE GENOMIC DNA]</scope>
    <source>
        <strain evidence="18">AG-KIZ</strain>
        <tissue evidence="18">Muscle</tissue>
    </source>
</reference>
<evidence type="ECO:0000256" key="10">
    <source>
        <dbReference type="ARBA" id="ARBA00023030"/>
    </source>
</evidence>
<dbReference type="GO" id="GO:0008083">
    <property type="term" value="F:growth factor activity"/>
    <property type="evidence" value="ECO:0007669"/>
    <property type="project" value="UniProtKB-KW"/>
</dbReference>
<name>A0A3N0YWE8_ANAGA</name>
<dbReference type="OrthoDB" id="8780145at2759"/>
<evidence type="ECO:0000256" key="7">
    <source>
        <dbReference type="ARBA" id="ARBA00022692"/>
    </source>
</evidence>
<keyword evidence="5 14" id="KW-0245">EGF-like domain</keyword>
<accession>A0A3N0YWE8</accession>
<evidence type="ECO:0000256" key="4">
    <source>
        <dbReference type="ARBA" id="ARBA00022525"/>
    </source>
</evidence>
<dbReference type="GO" id="GO:0007173">
    <property type="term" value="P:epidermal growth factor receptor signaling pathway"/>
    <property type="evidence" value="ECO:0007669"/>
    <property type="project" value="TreeGrafter"/>
</dbReference>
<keyword evidence="10" id="KW-0339">Growth factor</keyword>
<dbReference type="Proteomes" id="UP000281406">
    <property type="component" value="Unassembled WGS sequence"/>
</dbReference>
<dbReference type="FunFam" id="2.10.25.10:FF:000158">
    <property type="entry name" value="proheparin-binding EGF-like growth factor"/>
    <property type="match status" value="1"/>
</dbReference>
<keyword evidence="19" id="KW-1185">Reference proteome</keyword>
<comment type="subcellular location">
    <subcellularLocation>
        <location evidence="2">Cell membrane</location>
        <topology evidence="2">Single-pass type I membrane protein</topology>
    </subcellularLocation>
    <subcellularLocation>
        <location evidence="1">Secreted</location>
        <location evidence="1">Extracellular space</location>
    </subcellularLocation>
</comment>
<dbReference type="PANTHER" id="PTHR10740:SF4">
    <property type="entry name" value="PROHEPARIN-BINDING EGF-LIKE GROWTH FACTOR"/>
    <property type="match status" value="1"/>
</dbReference>
<gene>
    <name evidence="18" type="ORF">DPX16_19075</name>
</gene>
<dbReference type="GO" id="GO:0005886">
    <property type="term" value="C:plasma membrane"/>
    <property type="evidence" value="ECO:0007669"/>
    <property type="project" value="UniProtKB-SubCell"/>
</dbReference>
<feature type="domain" description="EGF-like" evidence="17">
    <location>
        <begin position="120"/>
        <end position="160"/>
    </location>
</feature>
<proteinExistence type="predicted"/>
<dbReference type="GO" id="GO:0005154">
    <property type="term" value="F:epidermal growth factor receptor binding"/>
    <property type="evidence" value="ECO:0007669"/>
    <property type="project" value="TreeGrafter"/>
</dbReference>
<keyword evidence="3" id="KW-1003">Cell membrane</keyword>
<evidence type="ECO:0000256" key="11">
    <source>
        <dbReference type="ARBA" id="ARBA00023136"/>
    </source>
</evidence>
<evidence type="ECO:0000256" key="5">
    <source>
        <dbReference type="ARBA" id="ARBA00022536"/>
    </source>
</evidence>
<keyword evidence="6" id="KW-0358">Heparin-binding</keyword>
<protein>
    <recommendedName>
        <fullName evidence="13">Proheparin-binding EGF-like growth factor</fullName>
    </recommendedName>
</protein>